<evidence type="ECO:0000256" key="1">
    <source>
        <dbReference type="SAM" id="MobiDB-lite"/>
    </source>
</evidence>
<feature type="region of interest" description="Disordered" evidence="1">
    <location>
        <begin position="49"/>
        <end position="127"/>
    </location>
</feature>
<organism evidence="2 3">
    <name type="scientific">Solanum tuberosum</name>
    <name type="common">Potato</name>
    <dbReference type="NCBI Taxonomy" id="4113"/>
    <lineage>
        <taxon>Eukaryota</taxon>
        <taxon>Viridiplantae</taxon>
        <taxon>Streptophyta</taxon>
        <taxon>Embryophyta</taxon>
        <taxon>Tracheophyta</taxon>
        <taxon>Spermatophyta</taxon>
        <taxon>Magnoliopsida</taxon>
        <taxon>eudicotyledons</taxon>
        <taxon>Gunneridae</taxon>
        <taxon>Pentapetalae</taxon>
        <taxon>asterids</taxon>
        <taxon>lamiids</taxon>
        <taxon>Solanales</taxon>
        <taxon>Solanaceae</taxon>
        <taxon>Solanoideae</taxon>
        <taxon>Solaneae</taxon>
        <taxon>Solanum</taxon>
    </lineage>
</organism>
<accession>A0ABQ7UF41</accession>
<feature type="compositionally biased region" description="Polar residues" evidence="1">
    <location>
        <begin position="53"/>
        <end position="65"/>
    </location>
</feature>
<dbReference type="PANTHER" id="PTHR31286">
    <property type="entry name" value="GLYCINE-RICH CELL WALL STRUCTURAL PROTEIN 1.8-LIKE"/>
    <property type="match status" value="1"/>
</dbReference>
<feature type="compositionally biased region" description="Basic and acidic residues" evidence="1">
    <location>
        <begin position="16"/>
        <end position="28"/>
    </location>
</feature>
<keyword evidence="3" id="KW-1185">Reference proteome</keyword>
<reference evidence="2 3" key="1">
    <citation type="journal article" date="2021" name="bioRxiv">
        <title>Chromosome-scale and haplotype-resolved genome assembly of a tetraploid potato cultivar.</title>
        <authorList>
            <person name="Sun H."/>
            <person name="Jiao W.-B."/>
            <person name="Krause K."/>
            <person name="Campoy J.A."/>
            <person name="Goel M."/>
            <person name="Folz-Donahue K."/>
            <person name="Kukat C."/>
            <person name="Huettel B."/>
            <person name="Schneeberger K."/>
        </authorList>
    </citation>
    <scope>NUCLEOTIDE SEQUENCE [LARGE SCALE GENOMIC DNA]</scope>
    <source>
        <strain evidence="2">SolTubOtavaFocal</strain>
        <tissue evidence="2">Leaves</tissue>
    </source>
</reference>
<protein>
    <recommendedName>
        <fullName evidence="4">DUF4283 domain-containing protein</fullName>
    </recommendedName>
</protein>
<feature type="region of interest" description="Disordered" evidence="1">
    <location>
        <begin position="1"/>
        <end position="32"/>
    </location>
</feature>
<feature type="compositionally biased region" description="Basic and acidic residues" evidence="1">
    <location>
        <begin position="393"/>
        <end position="403"/>
    </location>
</feature>
<feature type="compositionally biased region" description="Basic and acidic residues" evidence="1">
    <location>
        <begin position="332"/>
        <end position="344"/>
    </location>
</feature>
<name>A0ABQ7UF41_SOLTU</name>
<dbReference type="InterPro" id="IPR040256">
    <property type="entry name" value="At4g02000-like"/>
</dbReference>
<sequence>MDEQGMEVQSEQGNNETRKSQNDQHDPTKLATLDVIDVESSSHLSFGVKAVDTTPSNTGQGNKQQAPCRKPNIQERVTLQQEQSRRDSKSQQQAEQRNEKNMNQAHTTHNQKSQQINQPNQVKGTSNTNEVQAIKQDQITEPAPYTVVQTLATRLRQIHVAHATLIELVPPRHTTKQSQPAVIYDMNDFMKKLVVDCKYTIIGKFSATMPKEETPIVPIWVLLPGLPWHCFKKQFITPLLESVGKVLYLDTTSIKRTRASMAKVKVQVDLTKTKPRHVWIGLDDEDLTIGRWQPIEYENIPPYCPYCRHQGHMIDECNFKIRDEEFNKRKELDTEKKNINKREQGQQGSENRQARTKEQEEQQYQNNKEGSNQQQPEQQKEEEWQVQKRRNNKPHEEKRQKTI</sequence>
<feature type="region of interest" description="Disordered" evidence="1">
    <location>
        <begin position="332"/>
        <end position="403"/>
    </location>
</feature>
<dbReference type="PANTHER" id="PTHR31286:SF177">
    <property type="entry name" value="ENDONUCLEASE_EXONUCLEASE_PHOSPHATASE"/>
    <property type="match status" value="1"/>
</dbReference>
<feature type="compositionally biased region" description="Polar residues" evidence="1">
    <location>
        <begin position="90"/>
        <end position="127"/>
    </location>
</feature>
<evidence type="ECO:0000313" key="2">
    <source>
        <dbReference type="EMBL" id="KAH0748235.1"/>
    </source>
</evidence>
<gene>
    <name evidence="2" type="ORF">KY290_027467</name>
</gene>
<dbReference type="Proteomes" id="UP000826656">
    <property type="component" value="Unassembled WGS sequence"/>
</dbReference>
<feature type="compositionally biased region" description="Low complexity" evidence="1">
    <location>
        <begin position="362"/>
        <end position="377"/>
    </location>
</feature>
<evidence type="ECO:0008006" key="4">
    <source>
        <dbReference type="Google" id="ProtNLM"/>
    </source>
</evidence>
<dbReference type="EMBL" id="JAIVGD010000019">
    <property type="protein sequence ID" value="KAH0748235.1"/>
    <property type="molecule type" value="Genomic_DNA"/>
</dbReference>
<evidence type="ECO:0000313" key="3">
    <source>
        <dbReference type="Proteomes" id="UP000826656"/>
    </source>
</evidence>
<comment type="caution">
    <text evidence="2">The sequence shown here is derived from an EMBL/GenBank/DDBJ whole genome shotgun (WGS) entry which is preliminary data.</text>
</comment>
<proteinExistence type="predicted"/>